<name>A0AAD8WTC9_LOLMU</name>
<accession>A0AAD8WTC9</accession>
<feature type="region of interest" description="Disordered" evidence="1">
    <location>
        <begin position="430"/>
        <end position="584"/>
    </location>
</feature>
<dbReference type="PANTHER" id="PTHR11439:SF450">
    <property type="entry name" value="REVERSE TRANSCRIPTASE TY1_COPIA-TYPE DOMAIN-CONTAINING PROTEIN"/>
    <property type="match status" value="1"/>
</dbReference>
<evidence type="ECO:0000259" key="2">
    <source>
        <dbReference type="Pfam" id="PF07727"/>
    </source>
</evidence>
<proteinExistence type="predicted"/>
<sequence>MQTAAMQLSTSAGAITSTNTSTTSLSASLAAGAITSTLPTSLPTQFTNTITVRLDRSNFLLWRTQVIPNIAGQGWLGFLDGSCAAPPTTVTTPASEGQPAATVPNPAYAIWWHVDQRVLGILLGSMTEEVLGQMVGRTTSAAVWSTVVSMFAAQNRAGVRQLRRQLTTLRKNDMSAHDYFHKMKGFADALAMVGNPISDDELIDYIVVGLGSQLEGLQSSITVLNNTGHALTVPDFYSMLLSCESINEQNSQAGSFVSSANSAARHGDHGRGGRPSDGAPNNGRSGGRPHGGQQQDGGSNHYGSGGGNHHGGRGNHYGGGGHQGNRGNRNGGGAHGFGDGNRGGRNGGGGGRSRPQCQVCGIWGHSALTCRNRFNHAYQADAQRSGNSAPTSYHDERPWIMDSGATDHYTNDMDRMSFHERYLGKDQVQVANGTVDPPGTFPSVDVQDSVDTPPGPIGVARSTTIDVHASSPAPGDRAADSPRAGPSPAPSDRTPAASPRAGPAPPASVSFHEPPSPESASSPPATSPSPAGPSSESGQPAPDDPAIAGEDRAQPGAPTTSTSHPMMTRRRHGIQRPKEYTDGTVRYDPYRRSAFLVTPATYRGTLSEPAWRSAMEAEFDALISNRTWTLVPRPPGTNIVGSKWIFKTKFRPDGSVDKHKARLVARGFTQQQGIDYHDTFSPVVKPVTVRLVLSLAVSRGWCLRQIDVSNAFLHGFLEEDVYMQQPPGFEDPQYPQHVCKLQRALYGLKQSPRAWYARLSDRLLQLGFAPSRADTSLFIYNQRGCQIYMLVYVDDIVIAGSSSSAVDHVVHTLSATFPIKDLGRLEYFLGIEAAYKSQGMILTQHKYAMDLLHRANMENCRAVTTPMSSTDKLSRDDGDPLGPDDVFRYRSLVGGLQYLTLTRPDLSFAVNKVCQYLSRPTTVHYEAVKRILRYIKGTLSIGLHIQPSSSIVLDIYTDADWAGCPDDRRSTGGFAIFLGGNLISWSSRKQPTVSRSSTEAEYKALANGTAEATWIQSVLRELGVHQPRPPVLWCDNLGATYLSANPVFHARTKHIEIDFHFVREKVALGALHVRFIASADQIADVFTKPVTQVVLRRFRSNLNLVHDGLD</sequence>
<dbReference type="AlphaFoldDB" id="A0AAD8WTC9"/>
<evidence type="ECO:0000256" key="1">
    <source>
        <dbReference type="SAM" id="MobiDB-lite"/>
    </source>
</evidence>
<dbReference type="Proteomes" id="UP001231189">
    <property type="component" value="Unassembled WGS sequence"/>
</dbReference>
<comment type="caution">
    <text evidence="3">The sequence shown here is derived from an EMBL/GenBank/DDBJ whole genome shotgun (WGS) entry which is preliminary data.</text>
</comment>
<organism evidence="3 4">
    <name type="scientific">Lolium multiflorum</name>
    <name type="common">Italian ryegrass</name>
    <name type="synonym">Lolium perenne subsp. multiflorum</name>
    <dbReference type="NCBI Taxonomy" id="4521"/>
    <lineage>
        <taxon>Eukaryota</taxon>
        <taxon>Viridiplantae</taxon>
        <taxon>Streptophyta</taxon>
        <taxon>Embryophyta</taxon>
        <taxon>Tracheophyta</taxon>
        <taxon>Spermatophyta</taxon>
        <taxon>Magnoliopsida</taxon>
        <taxon>Liliopsida</taxon>
        <taxon>Poales</taxon>
        <taxon>Poaceae</taxon>
        <taxon>BOP clade</taxon>
        <taxon>Pooideae</taxon>
        <taxon>Poodae</taxon>
        <taxon>Poeae</taxon>
        <taxon>Poeae Chloroplast Group 2 (Poeae type)</taxon>
        <taxon>Loliodinae</taxon>
        <taxon>Loliinae</taxon>
        <taxon>Lolium</taxon>
    </lineage>
</organism>
<protein>
    <recommendedName>
        <fullName evidence="2">Reverse transcriptase Ty1/copia-type domain-containing protein</fullName>
    </recommendedName>
</protein>
<dbReference type="EMBL" id="JAUUTY010000002">
    <property type="protein sequence ID" value="KAK1679744.1"/>
    <property type="molecule type" value="Genomic_DNA"/>
</dbReference>
<dbReference type="CDD" id="cd09272">
    <property type="entry name" value="RNase_HI_RT_Ty1"/>
    <property type="match status" value="1"/>
</dbReference>
<evidence type="ECO:0000313" key="3">
    <source>
        <dbReference type="EMBL" id="KAK1679744.1"/>
    </source>
</evidence>
<dbReference type="InterPro" id="IPR043502">
    <property type="entry name" value="DNA/RNA_pol_sf"/>
</dbReference>
<feature type="region of interest" description="Disordered" evidence="1">
    <location>
        <begin position="254"/>
        <end position="354"/>
    </location>
</feature>
<reference evidence="3" key="1">
    <citation type="submission" date="2023-07" db="EMBL/GenBank/DDBJ databases">
        <title>A chromosome-level genome assembly of Lolium multiflorum.</title>
        <authorList>
            <person name="Chen Y."/>
            <person name="Copetti D."/>
            <person name="Kolliker R."/>
            <person name="Studer B."/>
        </authorList>
    </citation>
    <scope>NUCLEOTIDE SEQUENCE</scope>
    <source>
        <strain evidence="3">02402/16</strain>
        <tissue evidence="3">Leaf</tissue>
    </source>
</reference>
<dbReference type="PANTHER" id="PTHR11439">
    <property type="entry name" value="GAG-POL-RELATED RETROTRANSPOSON"/>
    <property type="match status" value="1"/>
</dbReference>
<feature type="compositionally biased region" description="Gly residues" evidence="1">
    <location>
        <begin position="303"/>
        <end position="352"/>
    </location>
</feature>
<dbReference type="InterPro" id="IPR013103">
    <property type="entry name" value="RVT_2"/>
</dbReference>
<dbReference type="SUPFAM" id="SSF56672">
    <property type="entry name" value="DNA/RNA polymerases"/>
    <property type="match status" value="1"/>
</dbReference>
<dbReference type="Pfam" id="PF14223">
    <property type="entry name" value="Retrotran_gag_2"/>
    <property type="match status" value="1"/>
</dbReference>
<feature type="compositionally biased region" description="Low complexity" evidence="1">
    <location>
        <begin position="532"/>
        <end position="541"/>
    </location>
</feature>
<dbReference type="Pfam" id="PF07727">
    <property type="entry name" value="RVT_2"/>
    <property type="match status" value="1"/>
</dbReference>
<feature type="domain" description="Reverse transcriptase Ty1/copia-type" evidence="2">
    <location>
        <begin position="625"/>
        <end position="868"/>
    </location>
</feature>
<gene>
    <name evidence="3" type="ORF">QYE76_040592</name>
</gene>
<evidence type="ECO:0000313" key="4">
    <source>
        <dbReference type="Proteomes" id="UP001231189"/>
    </source>
</evidence>
<keyword evidence="4" id="KW-1185">Reference proteome</keyword>